<reference evidence="1 2" key="1">
    <citation type="submission" date="2021-04" db="EMBL/GenBank/DDBJ databases">
        <title>The complete genome sequence of Neokomagataea sp. TBRC 2177.</title>
        <authorList>
            <person name="Charoenyingcharoen P."/>
            <person name="Yukphan P."/>
        </authorList>
    </citation>
    <scope>NUCLEOTIDE SEQUENCE [LARGE SCALE GENOMIC DNA]</scope>
    <source>
        <strain evidence="1 2">TBRC 2177</strain>
    </source>
</reference>
<dbReference type="SUPFAM" id="SSF53474">
    <property type="entry name" value="alpha/beta-Hydrolases"/>
    <property type="match status" value="1"/>
</dbReference>
<sequence>MVQPPASCIRRTQHWITKGVTGLLMIVGTYLPPLYAAEEGTTKAILPSHTLDVAYYIPSGCTPRALLIVLASKNRDYRAFRDESIPLAQQSCSLIVAPYFPLKTYPPRAYQRGGFPENTTQPSATRLIVPLEQWTQHFAKQDLPIILIGHSAGAQFLNRVAAYTIGAERGIILMNPGSTVEPTINIAMPYGFAGSWNKDDASKALNAYLARPVIFLLGSKDTKSASFSGDAQADIEGEGTNRLQRGINTYNAGQNEAQRLKTTFGWHIVIVPGIGHDDALILGSPILERTVETLINRGSLQ</sequence>
<dbReference type="Proteomes" id="UP000677812">
    <property type="component" value="Unassembled WGS sequence"/>
</dbReference>
<organism evidence="1 2">
    <name type="scientific">Neokomagataea anthophila</name>
    <dbReference type="NCBI Taxonomy" id="2826925"/>
    <lineage>
        <taxon>Bacteria</taxon>
        <taxon>Pseudomonadati</taxon>
        <taxon>Pseudomonadota</taxon>
        <taxon>Alphaproteobacteria</taxon>
        <taxon>Acetobacterales</taxon>
        <taxon>Acetobacteraceae</taxon>
        <taxon>Neokomagataea</taxon>
    </lineage>
</organism>
<evidence type="ECO:0008006" key="3">
    <source>
        <dbReference type="Google" id="ProtNLM"/>
    </source>
</evidence>
<comment type="caution">
    <text evidence="1">The sequence shown here is derived from an EMBL/GenBank/DDBJ whole genome shotgun (WGS) entry which is preliminary data.</text>
</comment>
<accession>A0ABS5E6T7</accession>
<gene>
    <name evidence="1" type="ORF">KB213_06095</name>
</gene>
<dbReference type="InterPro" id="IPR029058">
    <property type="entry name" value="AB_hydrolase_fold"/>
</dbReference>
<dbReference type="EMBL" id="JAGRQH010000003">
    <property type="protein sequence ID" value="MBR0559625.1"/>
    <property type="molecule type" value="Genomic_DNA"/>
</dbReference>
<evidence type="ECO:0000313" key="2">
    <source>
        <dbReference type="Proteomes" id="UP000677812"/>
    </source>
</evidence>
<protein>
    <recommendedName>
        <fullName evidence="3">Alpha/beta hydrolase</fullName>
    </recommendedName>
</protein>
<name>A0ABS5E6T7_9PROT</name>
<evidence type="ECO:0000313" key="1">
    <source>
        <dbReference type="EMBL" id="MBR0559625.1"/>
    </source>
</evidence>
<dbReference type="RefSeq" id="WP_211681282.1">
    <property type="nucleotide sequence ID" value="NZ_JAGRQH010000003.1"/>
</dbReference>
<proteinExistence type="predicted"/>
<keyword evidence="2" id="KW-1185">Reference proteome</keyword>
<dbReference type="Gene3D" id="3.40.50.1820">
    <property type="entry name" value="alpha/beta hydrolase"/>
    <property type="match status" value="1"/>
</dbReference>